<dbReference type="OrthoDB" id="686198at2759"/>
<name>A0A2P5ADF9_TREOI</name>
<dbReference type="Pfam" id="PF12776">
    <property type="entry name" value="Myb_DNA-bind_3"/>
    <property type="match status" value="1"/>
</dbReference>
<protein>
    <submittedName>
        <fullName evidence="3">Myb/SANT-like domain containing protein</fullName>
    </submittedName>
</protein>
<evidence type="ECO:0000259" key="2">
    <source>
        <dbReference type="Pfam" id="PF12776"/>
    </source>
</evidence>
<comment type="caution">
    <text evidence="3">The sequence shown here is derived from an EMBL/GenBank/DDBJ whole genome shotgun (WGS) entry which is preliminary data.</text>
</comment>
<dbReference type="InterPro" id="IPR045026">
    <property type="entry name" value="LIMYB"/>
</dbReference>
<dbReference type="PANTHER" id="PTHR47584">
    <property type="match status" value="1"/>
</dbReference>
<organism evidence="3 5">
    <name type="scientific">Trema orientale</name>
    <name type="common">Charcoal tree</name>
    <name type="synonym">Celtis orientalis</name>
    <dbReference type="NCBI Taxonomy" id="63057"/>
    <lineage>
        <taxon>Eukaryota</taxon>
        <taxon>Viridiplantae</taxon>
        <taxon>Streptophyta</taxon>
        <taxon>Embryophyta</taxon>
        <taxon>Tracheophyta</taxon>
        <taxon>Spermatophyta</taxon>
        <taxon>Magnoliopsida</taxon>
        <taxon>eudicotyledons</taxon>
        <taxon>Gunneridae</taxon>
        <taxon>Pentapetalae</taxon>
        <taxon>rosids</taxon>
        <taxon>fabids</taxon>
        <taxon>Rosales</taxon>
        <taxon>Cannabaceae</taxon>
        <taxon>Trema</taxon>
    </lineage>
</organism>
<dbReference type="AlphaFoldDB" id="A0A2P5ADF9"/>
<accession>A0A2P5ADF9</accession>
<evidence type="ECO:0000313" key="5">
    <source>
        <dbReference type="Proteomes" id="UP000237000"/>
    </source>
</evidence>
<keyword evidence="5" id="KW-1185">Reference proteome</keyword>
<dbReference type="InParanoid" id="A0A2P5ADF9"/>
<proteinExistence type="predicted"/>
<feature type="domain" description="Myb/SANT-like" evidence="2">
    <location>
        <begin position="15"/>
        <end position="107"/>
    </location>
</feature>
<evidence type="ECO:0000256" key="1">
    <source>
        <dbReference type="SAM" id="MobiDB-lite"/>
    </source>
</evidence>
<reference evidence="5" key="1">
    <citation type="submission" date="2016-06" db="EMBL/GenBank/DDBJ databases">
        <title>Parallel loss of symbiosis genes in relatives of nitrogen-fixing non-legume Parasponia.</title>
        <authorList>
            <person name="Van Velzen R."/>
            <person name="Holmer R."/>
            <person name="Bu F."/>
            <person name="Rutten L."/>
            <person name="Van Zeijl A."/>
            <person name="Liu W."/>
            <person name="Santuari L."/>
            <person name="Cao Q."/>
            <person name="Sharma T."/>
            <person name="Shen D."/>
            <person name="Roswanjaya Y."/>
            <person name="Wardhani T."/>
            <person name="Kalhor M.S."/>
            <person name="Jansen J."/>
            <person name="Van den Hoogen J."/>
            <person name="Gungor B."/>
            <person name="Hartog M."/>
            <person name="Hontelez J."/>
            <person name="Verver J."/>
            <person name="Yang W.-C."/>
            <person name="Schijlen E."/>
            <person name="Repin R."/>
            <person name="Schilthuizen M."/>
            <person name="Schranz E."/>
            <person name="Heidstra R."/>
            <person name="Miyata K."/>
            <person name="Fedorova E."/>
            <person name="Kohlen W."/>
            <person name="Bisseling T."/>
            <person name="Smit S."/>
            <person name="Geurts R."/>
        </authorList>
    </citation>
    <scope>NUCLEOTIDE SEQUENCE [LARGE SCALE GENOMIC DNA]</scope>
    <source>
        <strain evidence="5">cv. RG33-2</strain>
    </source>
</reference>
<dbReference type="EMBL" id="JXTC01000176">
    <property type="protein sequence ID" value="PON83564.1"/>
    <property type="molecule type" value="Genomic_DNA"/>
</dbReference>
<reference evidence="3" key="2">
    <citation type="submission" date="2016-06" db="EMBL/GenBank/DDBJ databases">
        <title>Parasponia and Trema comparative genomics to provide insight in an evolutionary trajectory towards rhizobium symbiosis.</title>
        <authorList>
            <person name="Van Velzen R."/>
            <person name="Holmer R."/>
            <person name="Geurts R."/>
            <person name="Smit S."/>
        </authorList>
    </citation>
    <scope>NUCLEOTIDE SEQUENCE [LARGE SCALE GENOMIC DNA]</scope>
    <source>
        <strain evidence="3">RG33-2</strain>
        <tissue evidence="3">Leaves</tissue>
    </source>
</reference>
<dbReference type="PANTHER" id="PTHR47584:SF14">
    <property type="entry name" value="L10-INTERACTING MYB DOMAIN-CONTAINING PROTEIN-LIKE"/>
    <property type="match status" value="1"/>
</dbReference>
<feature type="region of interest" description="Disordered" evidence="1">
    <location>
        <begin position="173"/>
        <end position="205"/>
    </location>
</feature>
<dbReference type="EMBL" id="JXTC01000927">
    <property type="protein sequence ID" value="PON34581.1"/>
    <property type="molecule type" value="Genomic_DNA"/>
</dbReference>
<evidence type="ECO:0000313" key="4">
    <source>
        <dbReference type="EMBL" id="PON83564.1"/>
    </source>
</evidence>
<dbReference type="Proteomes" id="UP000237000">
    <property type="component" value="Unassembled WGS sequence"/>
</dbReference>
<sequence>MAANADDNNDEHKLWLPENESFFIGLLYEEAKKGLQTTTLDRKTWQKVEEELFNKFAKRYKIDKLKSKFNRLRIAHREFSQLLQNTGMGWDPQTGTVTASEEVWESYLKVNPGAKKFRKKGLPHYDLLGVIFNNTTATGQMNYSSTHCPPDDEIERQQEREFLGKGIHVDVEEIEDESTDDPPTLRRRSISIPTDGPRKKEKKIKGQSTFDYAMEEWAKCLSAKTEASLARTETMRKLMESKSEATISSVSNSSSVAECQKILDSIPDLDDQIYIKAIDKFIGIPEWRGVFINMADTRRLAWLNNLKD</sequence>
<gene>
    <name evidence="4" type="ORF">TorRG33x02_206160</name>
    <name evidence="3" type="ORF">TorRG33x02_353010</name>
</gene>
<evidence type="ECO:0000313" key="3">
    <source>
        <dbReference type="EMBL" id="PON34581.1"/>
    </source>
</evidence>
<dbReference type="InterPro" id="IPR024752">
    <property type="entry name" value="Myb/SANT-like_dom"/>
</dbReference>